<evidence type="ECO:0000259" key="1">
    <source>
        <dbReference type="Pfam" id="PF08357"/>
    </source>
</evidence>
<sequence length="60" mass="6839">RIKLPIVLVVYTPSRSSHVEAIVALVEYLRNYCAVEALLDRLDIVDTVSKVSRYEIFSTN</sequence>
<organism evidence="2 3">
    <name type="scientific">Diploptera punctata</name>
    <name type="common">Pacific beetle cockroach</name>
    <dbReference type="NCBI Taxonomy" id="6984"/>
    <lineage>
        <taxon>Eukaryota</taxon>
        <taxon>Metazoa</taxon>
        <taxon>Ecdysozoa</taxon>
        <taxon>Arthropoda</taxon>
        <taxon>Hexapoda</taxon>
        <taxon>Insecta</taxon>
        <taxon>Pterygota</taxon>
        <taxon>Neoptera</taxon>
        <taxon>Polyneoptera</taxon>
        <taxon>Dictyoptera</taxon>
        <taxon>Blattodea</taxon>
        <taxon>Blaberoidea</taxon>
        <taxon>Blaberidae</taxon>
        <taxon>Diplopterinae</taxon>
        <taxon>Diploptera</taxon>
    </lineage>
</organism>
<reference evidence="2" key="2">
    <citation type="submission" date="2023-05" db="EMBL/GenBank/DDBJ databases">
        <authorList>
            <person name="Fouks B."/>
        </authorList>
    </citation>
    <scope>NUCLEOTIDE SEQUENCE</scope>
    <source>
        <strain evidence="2">Stay&amp;Tobe</strain>
        <tissue evidence="2">Testes</tissue>
    </source>
</reference>
<feature type="domain" description="SEFIR" evidence="1">
    <location>
        <begin position="7"/>
        <end position="44"/>
    </location>
</feature>
<name>A0AAD8ACS4_DIPPU</name>
<dbReference type="InterPro" id="IPR013568">
    <property type="entry name" value="SEFIR_dom"/>
</dbReference>
<reference evidence="2" key="1">
    <citation type="journal article" date="2023" name="IScience">
        <title>Live-bearing cockroach genome reveals convergent evolutionary mechanisms linked to viviparity in insects and beyond.</title>
        <authorList>
            <person name="Fouks B."/>
            <person name="Harrison M.C."/>
            <person name="Mikhailova A.A."/>
            <person name="Marchal E."/>
            <person name="English S."/>
            <person name="Carruthers M."/>
            <person name="Jennings E.C."/>
            <person name="Chiamaka E.L."/>
            <person name="Frigard R.A."/>
            <person name="Pippel M."/>
            <person name="Attardo G.M."/>
            <person name="Benoit J.B."/>
            <person name="Bornberg-Bauer E."/>
            <person name="Tobe S.S."/>
        </authorList>
    </citation>
    <scope>NUCLEOTIDE SEQUENCE</scope>
    <source>
        <strain evidence="2">Stay&amp;Tobe</strain>
    </source>
</reference>
<dbReference type="Proteomes" id="UP001233999">
    <property type="component" value="Unassembled WGS sequence"/>
</dbReference>
<keyword evidence="3" id="KW-1185">Reference proteome</keyword>
<feature type="non-terminal residue" evidence="2">
    <location>
        <position position="1"/>
    </location>
</feature>
<comment type="caution">
    <text evidence="2">The sequence shown here is derived from an EMBL/GenBank/DDBJ whole genome shotgun (WGS) entry which is preliminary data.</text>
</comment>
<evidence type="ECO:0000313" key="2">
    <source>
        <dbReference type="EMBL" id="KAJ9596266.1"/>
    </source>
</evidence>
<accession>A0AAD8ACS4</accession>
<dbReference type="AlphaFoldDB" id="A0AAD8ACS4"/>
<evidence type="ECO:0000313" key="3">
    <source>
        <dbReference type="Proteomes" id="UP001233999"/>
    </source>
</evidence>
<gene>
    <name evidence="2" type="ORF">L9F63_027112</name>
</gene>
<protein>
    <recommendedName>
        <fullName evidence="1">SEFIR domain-containing protein</fullName>
    </recommendedName>
</protein>
<dbReference type="Pfam" id="PF08357">
    <property type="entry name" value="SEFIR"/>
    <property type="match status" value="1"/>
</dbReference>
<dbReference type="EMBL" id="JASPKZ010002054">
    <property type="protein sequence ID" value="KAJ9596266.1"/>
    <property type="molecule type" value="Genomic_DNA"/>
</dbReference>
<proteinExistence type="predicted"/>